<evidence type="ECO:0000259" key="3">
    <source>
        <dbReference type="Pfam" id="PF00501"/>
    </source>
</evidence>
<evidence type="ECO:0000256" key="1">
    <source>
        <dbReference type="ARBA" id="ARBA00006432"/>
    </source>
</evidence>
<feature type="region of interest" description="Disordered" evidence="2">
    <location>
        <begin position="1"/>
        <end position="37"/>
    </location>
</feature>
<name>A0ABW8BK68_9ACTN</name>
<gene>
    <name evidence="4" type="ORF">AB4829_33180</name>
</gene>
<dbReference type="Gene3D" id="3.30.300.30">
    <property type="match status" value="1"/>
</dbReference>
<dbReference type="InterPro" id="IPR000873">
    <property type="entry name" value="AMP-dep_synth/lig_dom"/>
</dbReference>
<dbReference type="Proteomes" id="UP001614264">
    <property type="component" value="Unassembled WGS sequence"/>
</dbReference>
<dbReference type="EMBL" id="JBITPR010000060">
    <property type="protein sequence ID" value="MFI7875433.1"/>
    <property type="molecule type" value="Genomic_DNA"/>
</dbReference>
<dbReference type="RefSeq" id="WP_165288886.1">
    <property type="nucleotide sequence ID" value="NZ_JBITPR010000060.1"/>
</dbReference>
<feature type="compositionally biased region" description="Basic and acidic residues" evidence="2">
    <location>
        <begin position="552"/>
        <end position="568"/>
    </location>
</feature>
<dbReference type="InterPro" id="IPR042099">
    <property type="entry name" value="ANL_N_sf"/>
</dbReference>
<feature type="compositionally biased region" description="Low complexity" evidence="2">
    <location>
        <begin position="17"/>
        <end position="37"/>
    </location>
</feature>
<dbReference type="PANTHER" id="PTHR22754:SF32">
    <property type="entry name" value="DISCO-INTERACTING PROTEIN 2"/>
    <property type="match status" value="1"/>
</dbReference>
<accession>A0ABW8BK68</accession>
<keyword evidence="5" id="KW-1185">Reference proteome</keyword>
<organism evidence="4 5">
    <name type="scientific">Streptomyces salinarius</name>
    <dbReference type="NCBI Taxonomy" id="2762598"/>
    <lineage>
        <taxon>Bacteria</taxon>
        <taxon>Bacillati</taxon>
        <taxon>Actinomycetota</taxon>
        <taxon>Actinomycetes</taxon>
        <taxon>Kitasatosporales</taxon>
        <taxon>Streptomycetaceae</taxon>
        <taxon>Streptomyces</taxon>
    </lineage>
</organism>
<comment type="similarity">
    <text evidence="1">Belongs to the ATP-dependent AMP-binding enzyme family.</text>
</comment>
<reference evidence="4 5" key="1">
    <citation type="submission" date="2024-07" db="EMBL/GenBank/DDBJ databases">
        <title>Whole genome sequencing of Prodigiosin pigment-producing Streptomyces salinarius isolated from rhizosphere soil of Arachis hypogaea.</title>
        <authorList>
            <person name="Vidhya A."/>
            <person name="Ramya S."/>
        </authorList>
    </citation>
    <scope>NUCLEOTIDE SEQUENCE [LARGE SCALE GENOMIC DNA]</scope>
    <source>
        <strain evidence="4 5">VRMG2420</strain>
    </source>
</reference>
<dbReference type="InterPro" id="IPR045851">
    <property type="entry name" value="AMP-bd_C_sf"/>
</dbReference>
<dbReference type="InterPro" id="IPR020845">
    <property type="entry name" value="AMP-binding_CS"/>
</dbReference>
<protein>
    <submittedName>
        <fullName evidence="4">AMP-binding protein</fullName>
    </submittedName>
</protein>
<evidence type="ECO:0000313" key="4">
    <source>
        <dbReference type="EMBL" id="MFI7875433.1"/>
    </source>
</evidence>
<dbReference type="Pfam" id="PF00501">
    <property type="entry name" value="AMP-binding"/>
    <property type="match status" value="1"/>
</dbReference>
<evidence type="ECO:0000313" key="5">
    <source>
        <dbReference type="Proteomes" id="UP001614264"/>
    </source>
</evidence>
<proteinExistence type="inferred from homology"/>
<dbReference type="PROSITE" id="PS00455">
    <property type="entry name" value="AMP_BINDING"/>
    <property type="match status" value="1"/>
</dbReference>
<dbReference type="SUPFAM" id="SSF56801">
    <property type="entry name" value="Acetyl-CoA synthetase-like"/>
    <property type="match status" value="1"/>
</dbReference>
<sequence length="568" mass="59592">MGPLESTRSPGPGGGTTAATPPVTSLLTGPPLTDPGPASLADVLRRAAARRTGPAVCHLDAEGRETWTGYGELFADASRLLGGLRRAGVVRGDRVLLHLGDERELLTVFWACVLGGFVPAPVASREGPDGLSDAWHTLRGPWIVADDATGTALVDGPRVHWLGSAAHLSRPAAGADVTPAPGRGDDLAVLVLTAGSTGAPKAVMLSHRNIVSRSAGTALANGVGDACVTFNWMPLDHVSGLVMFHVRDVYAAAAQIHARKEWVLADPLRWLDVIDRHRVSVAWAADSFFDRVAARVEDGTAAGRRWDLSALAYVMNGGAPVKARTVRRFAAALAPHGLPATAMRPGWGMSETASGVVDHRLDARRLDPGARWVPSGVPHPGVSVRVVDEDDRTVPPGTLGRLQVTGPTTTRGYFGAEEETRAAFTADGWLRTGDMAFVADGALTVTGSADDLVRQGESSCHGHEIEHLLAGFDGLLPGSAVACTAADGTLAVFCSLAPDASADRTAREVRAAVARRFGVDVAHVVPLDLADIPRTPTGKPRRARLRALIPARDTRPADTPDEEHPPCS</sequence>
<comment type="caution">
    <text evidence="4">The sequence shown here is derived from an EMBL/GenBank/DDBJ whole genome shotgun (WGS) entry which is preliminary data.</text>
</comment>
<feature type="region of interest" description="Disordered" evidence="2">
    <location>
        <begin position="532"/>
        <end position="568"/>
    </location>
</feature>
<dbReference type="PANTHER" id="PTHR22754">
    <property type="entry name" value="DISCO-INTERACTING PROTEIN 2 DIP2 -RELATED"/>
    <property type="match status" value="1"/>
</dbReference>
<dbReference type="Gene3D" id="3.40.50.12780">
    <property type="entry name" value="N-terminal domain of ligase-like"/>
    <property type="match status" value="1"/>
</dbReference>
<evidence type="ECO:0000256" key="2">
    <source>
        <dbReference type="SAM" id="MobiDB-lite"/>
    </source>
</evidence>
<feature type="domain" description="AMP-dependent synthetase/ligase" evidence="3">
    <location>
        <begin position="48"/>
        <end position="414"/>
    </location>
</feature>